<gene>
    <name evidence="2" type="ORF">MNBD_GAMMA11-2117</name>
</gene>
<protein>
    <submittedName>
        <fullName evidence="2">Uncharacterized protein</fullName>
    </submittedName>
</protein>
<evidence type="ECO:0000256" key="1">
    <source>
        <dbReference type="SAM" id="MobiDB-lite"/>
    </source>
</evidence>
<accession>A0A3B0Y9V3</accession>
<dbReference type="EMBL" id="UOFG01000244">
    <property type="protein sequence ID" value="VAW65116.1"/>
    <property type="molecule type" value="Genomic_DNA"/>
</dbReference>
<sequence length="30" mass="3270">MDYAIESEKLSMENSGSQSPPFAGAIKPRK</sequence>
<organism evidence="2">
    <name type="scientific">hydrothermal vent metagenome</name>
    <dbReference type="NCBI Taxonomy" id="652676"/>
    <lineage>
        <taxon>unclassified sequences</taxon>
        <taxon>metagenomes</taxon>
        <taxon>ecological metagenomes</taxon>
    </lineage>
</organism>
<feature type="region of interest" description="Disordered" evidence="1">
    <location>
        <begin position="1"/>
        <end position="30"/>
    </location>
</feature>
<name>A0A3B0Y9V3_9ZZZZ</name>
<reference evidence="2" key="1">
    <citation type="submission" date="2018-06" db="EMBL/GenBank/DDBJ databases">
        <authorList>
            <person name="Zhirakovskaya E."/>
        </authorList>
    </citation>
    <scope>NUCLEOTIDE SEQUENCE</scope>
</reference>
<dbReference type="AlphaFoldDB" id="A0A3B0Y9V3"/>
<proteinExistence type="predicted"/>
<feature type="compositionally biased region" description="Basic and acidic residues" evidence="1">
    <location>
        <begin position="1"/>
        <end position="11"/>
    </location>
</feature>
<evidence type="ECO:0000313" key="2">
    <source>
        <dbReference type="EMBL" id="VAW65116.1"/>
    </source>
</evidence>